<sequence>SGYNGFARGADDENLPNRRPDKHEYMFHAERNILHSCNRKGTSTMGCILICTLSPCLNCLRACYQSGIKAIVFRDLYNKFDDDSFYEKLRDIDIEVSYIGNFTILEMRSIKEKIKSAVDNFDD</sequence>
<dbReference type="InterPro" id="IPR016193">
    <property type="entry name" value="Cytidine_deaminase-like"/>
</dbReference>
<accession>X0TX68</accession>
<evidence type="ECO:0000313" key="3">
    <source>
        <dbReference type="EMBL" id="GAF92732.1"/>
    </source>
</evidence>
<evidence type="ECO:0000259" key="2">
    <source>
        <dbReference type="PROSITE" id="PS51747"/>
    </source>
</evidence>
<comment type="caution">
    <text evidence="3">The sequence shown here is derived from an EMBL/GenBank/DDBJ whole genome shotgun (WGS) entry which is preliminary data.</text>
</comment>
<proteinExistence type="predicted"/>
<protein>
    <recommendedName>
        <fullName evidence="2">CMP/dCMP-type deaminase domain-containing protein</fullName>
    </recommendedName>
</protein>
<dbReference type="Gene3D" id="3.40.140.10">
    <property type="entry name" value="Cytidine Deaminase, domain 2"/>
    <property type="match status" value="1"/>
</dbReference>
<keyword evidence="1" id="KW-0378">Hydrolase</keyword>
<dbReference type="GO" id="GO:0004132">
    <property type="term" value="F:dCMP deaminase activity"/>
    <property type="evidence" value="ECO:0007669"/>
    <property type="project" value="TreeGrafter"/>
</dbReference>
<dbReference type="AlphaFoldDB" id="X0TX68"/>
<evidence type="ECO:0000256" key="1">
    <source>
        <dbReference type="ARBA" id="ARBA00022801"/>
    </source>
</evidence>
<dbReference type="SUPFAM" id="SSF53927">
    <property type="entry name" value="Cytidine deaminase-like"/>
    <property type="match status" value="1"/>
</dbReference>
<organism evidence="3">
    <name type="scientific">marine sediment metagenome</name>
    <dbReference type="NCBI Taxonomy" id="412755"/>
    <lineage>
        <taxon>unclassified sequences</taxon>
        <taxon>metagenomes</taxon>
        <taxon>ecological metagenomes</taxon>
    </lineage>
</organism>
<dbReference type="PANTHER" id="PTHR11086:SF18">
    <property type="entry name" value="DEOXYCYTIDYLATE DEAMINASE"/>
    <property type="match status" value="1"/>
</dbReference>
<dbReference type="PANTHER" id="PTHR11086">
    <property type="entry name" value="DEOXYCYTIDYLATE DEAMINASE-RELATED"/>
    <property type="match status" value="1"/>
</dbReference>
<dbReference type="EMBL" id="BARS01015640">
    <property type="protein sequence ID" value="GAF92732.1"/>
    <property type="molecule type" value="Genomic_DNA"/>
</dbReference>
<dbReference type="PROSITE" id="PS51747">
    <property type="entry name" value="CYT_DCMP_DEAMINASES_2"/>
    <property type="match status" value="1"/>
</dbReference>
<dbReference type="InterPro" id="IPR015517">
    <property type="entry name" value="dCMP_deaminase-rel"/>
</dbReference>
<name>X0TX68_9ZZZZ</name>
<feature type="non-terminal residue" evidence="3">
    <location>
        <position position="1"/>
    </location>
</feature>
<dbReference type="GO" id="GO:0005737">
    <property type="term" value="C:cytoplasm"/>
    <property type="evidence" value="ECO:0007669"/>
    <property type="project" value="TreeGrafter"/>
</dbReference>
<dbReference type="Pfam" id="PF00383">
    <property type="entry name" value="dCMP_cyt_deam_1"/>
    <property type="match status" value="1"/>
</dbReference>
<gene>
    <name evidence="3" type="ORF">S01H1_25851</name>
</gene>
<dbReference type="InterPro" id="IPR002125">
    <property type="entry name" value="CMP_dCMP_dom"/>
</dbReference>
<feature type="domain" description="CMP/dCMP-type deaminase" evidence="2">
    <location>
        <begin position="1"/>
        <end position="93"/>
    </location>
</feature>
<reference evidence="3" key="1">
    <citation type="journal article" date="2014" name="Front. Microbiol.">
        <title>High frequency of phylogenetically diverse reductive dehalogenase-homologous genes in deep subseafloor sedimentary metagenomes.</title>
        <authorList>
            <person name="Kawai M."/>
            <person name="Futagami T."/>
            <person name="Toyoda A."/>
            <person name="Takaki Y."/>
            <person name="Nishi S."/>
            <person name="Hori S."/>
            <person name="Arai W."/>
            <person name="Tsubouchi T."/>
            <person name="Morono Y."/>
            <person name="Uchiyama I."/>
            <person name="Ito T."/>
            <person name="Fujiyama A."/>
            <person name="Inagaki F."/>
            <person name="Takami H."/>
        </authorList>
    </citation>
    <scope>NUCLEOTIDE SEQUENCE</scope>
    <source>
        <strain evidence="3">Expedition CK06-06</strain>
    </source>
</reference>